<feature type="transmembrane region" description="Helical" evidence="2">
    <location>
        <begin position="70"/>
        <end position="92"/>
    </location>
</feature>
<name>A0AAW8W364_9LACO</name>
<feature type="region of interest" description="Disordered" evidence="1">
    <location>
        <begin position="101"/>
        <end position="131"/>
    </location>
</feature>
<dbReference type="RefSeq" id="WP_024747856.1">
    <property type="nucleotide sequence ID" value="NZ_JAVLAM010000001.1"/>
</dbReference>
<evidence type="ECO:0000256" key="2">
    <source>
        <dbReference type="SAM" id="Phobius"/>
    </source>
</evidence>
<evidence type="ECO:0000313" key="4">
    <source>
        <dbReference type="EMBL" id="MDT7013260.1"/>
    </source>
</evidence>
<reference evidence="4" key="1">
    <citation type="submission" date="2023-08" db="EMBL/GenBank/DDBJ databases">
        <authorList>
            <person name="Page C.A."/>
            <person name="Perez-Diaz I.M."/>
        </authorList>
    </citation>
    <scope>NUCLEOTIDE SEQUENCE</scope>
    <source>
        <strain evidence="4">3.8.38</strain>
    </source>
</reference>
<evidence type="ECO:0000259" key="3">
    <source>
        <dbReference type="Pfam" id="PF13240"/>
    </source>
</evidence>
<proteinExistence type="predicted"/>
<organism evidence="4 5">
    <name type="scientific">Levilactobacillus namurensis</name>
    <dbReference type="NCBI Taxonomy" id="380393"/>
    <lineage>
        <taxon>Bacteria</taxon>
        <taxon>Bacillati</taxon>
        <taxon>Bacillota</taxon>
        <taxon>Bacilli</taxon>
        <taxon>Lactobacillales</taxon>
        <taxon>Lactobacillaceae</taxon>
        <taxon>Levilactobacillus</taxon>
    </lineage>
</organism>
<feature type="region of interest" description="Disordered" evidence="1">
    <location>
        <begin position="32"/>
        <end position="65"/>
    </location>
</feature>
<sequence length="214" mass="23121">MSDGKFCPQCGTQVNQDALFCPKCGYQFAPTDGQEAPTATPTREAHREQAATQPSPTPTPQGPAPQRSHWLTIILGVIAVAVVVVVASNVVINHKEQAHQAALQASESRVQSSKKAKESREESREAGLAKDAKGVVNDMIQNDDNLDAKCTDVTIESHDGGNQYSGYASVEDDYDDSTTIDITVTDVTYEDNVSVEIPGDQEDKLSETFYSNDD</sequence>
<evidence type="ECO:0000313" key="5">
    <source>
        <dbReference type="Proteomes" id="UP001254075"/>
    </source>
</evidence>
<keyword evidence="2" id="KW-1133">Transmembrane helix</keyword>
<keyword evidence="2" id="KW-0472">Membrane</keyword>
<protein>
    <submittedName>
        <fullName evidence="4">Zinc ribbon domain-containing protein</fullName>
    </submittedName>
</protein>
<feature type="domain" description="Zinc-ribbon" evidence="3">
    <location>
        <begin position="6"/>
        <end position="27"/>
    </location>
</feature>
<evidence type="ECO:0000256" key="1">
    <source>
        <dbReference type="SAM" id="MobiDB-lite"/>
    </source>
</evidence>
<accession>A0AAW8W364</accession>
<feature type="compositionally biased region" description="Basic and acidic residues" evidence="1">
    <location>
        <begin position="115"/>
        <end position="131"/>
    </location>
</feature>
<comment type="caution">
    <text evidence="4">The sequence shown here is derived from an EMBL/GenBank/DDBJ whole genome shotgun (WGS) entry which is preliminary data.</text>
</comment>
<dbReference type="Proteomes" id="UP001254075">
    <property type="component" value="Unassembled WGS sequence"/>
</dbReference>
<dbReference type="AlphaFoldDB" id="A0AAW8W364"/>
<dbReference type="InterPro" id="IPR026870">
    <property type="entry name" value="Zinc_ribbon_dom"/>
</dbReference>
<keyword evidence="2" id="KW-0812">Transmembrane</keyword>
<dbReference type="Pfam" id="PF13240">
    <property type="entry name" value="Zn_Ribbon_1"/>
    <property type="match status" value="1"/>
</dbReference>
<dbReference type="EMBL" id="JAVLAM010000001">
    <property type="protein sequence ID" value="MDT7013260.1"/>
    <property type="molecule type" value="Genomic_DNA"/>
</dbReference>
<gene>
    <name evidence="4" type="ORF">RI532_02305</name>
</gene>